<feature type="region of interest" description="Disordered" evidence="1">
    <location>
        <begin position="1"/>
        <end position="21"/>
    </location>
</feature>
<dbReference type="RefSeq" id="WP_091676571.1">
    <property type="nucleotide sequence ID" value="NZ_FOKG01000019.1"/>
</dbReference>
<gene>
    <name evidence="3" type="ORF">SAMN05216266_11947</name>
</gene>
<dbReference type="Proteomes" id="UP000243799">
    <property type="component" value="Unassembled WGS sequence"/>
</dbReference>
<name>A0A1I1BZP8_9PSEU</name>
<protein>
    <recommendedName>
        <fullName evidence="2">DUF397 domain-containing protein</fullName>
    </recommendedName>
</protein>
<keyword evidence="4" id="KW-1185">Reference proteome</keyword>
<dbReference type="OrthoDB" id="3430276at2"/>
<organism evidence="3 4">
    <name type="scientific">Amycolatopsis marina</name>
    <dbReference type="NCBI Taxonomy" id="490629"/>
    <lineage>
        <taxon>Bacteria</taxon>
        <taxon>Bacillati</taxon>
        <taxon>Actinomycetota</taxon>
        <taxon>Actinomycetes</taxon>
        <taxon>Pseudonocardiales</taxon>
        <taxon>Pseudonocardiaceae</taxon>
        <taxon>Amycolatopsis</taxon>
    </lineage>
</organism>
<dbReference type="InterPro" id="IPR007278">
    <property type="entry name" value="DUF397"/>
</dbReference>
<feature type="domain" description="DUF397" evidence="2">
    <location>
        <begin position="10"/>
        <end position="61"/>
    </location>
</feature>
<reference evidence="4" key="1">
    <citation type="submission" date="2016-10" db="EMBL/GenBank/DDBJ databases">
        <authorList>
            <person name="Varghese N."/>
            <person name="Submissions S."/>
        </authorList>
    </citation>
    <scope>NUCLEOTIDE SEQUENCE [LARGE SCALE GENOMIC DNA]</scope>
    <source>
        <strain evidence="4">CGMCC 4.3568</strain>
    </source>
</reference>
<sequence length="66" mass="7122">MDAREQPDPHWHKSSYSGGGNGNCVEVALTGNRAAVRDSKDTTGTPLSFPTPAWQAFLTTLTEHHA</sequence>
<evidence type="ECO:0000313" key="4">
    <source>
        <dbReference type="Proteomes" id="UP000243799"/>
    </source>
</evidence>
<evidence type="ECO:0000256" key="1">
    <source>
        <dbReference type="SAM" id="MobiDB-lite"/>
    </source>
</evidence>
<dbReference type="STRING" id="490629.SAMN05216266_11947"/>
<accession>A0A1I1BZP8</accession>
<dbReference type="AlphaFoldDB" id="A0A1I1BZP8"/>
<dbReference type="EMBL" id="FOKG01000019">
    <property type="protein sequence ID" value="SFB55741.1"/>
    <property type="molecule type" value="Genomic_DNA"/>
</dbReference>
<evidence type="ECO:0000259" key="2">
    <source>
        <dbReference type="Pfam" id="PF04149"/>
    </source>
</evidence>
<proteinExistence type="predicted"/>
<feature type="compositionally biased region" description="Basic and acidic residues" evidence="1">
    <location>
        <begin position="1"/>
        <end position="11"/>
    </location>
</feature>
<dbReference type="Pfam" id="PF04149">
    <property type="entry name" value="DUF397"/>
    <property type="match status" value="1"/>
</dbReference>
<evidence type="ECO:0000313" key="3">
    <source>
        <dbReference type="EMBL" id="SFB55741.1"/>
    </source>
</evidence>